<dbReference type="AlphaFoldDB" id="A0A0E0P971"/>
<organism evidence="1 2">
    <name type="scientific">Oryza rufipogon</name>
    <name type="common">Brownbeard rice</name>
    <name type="synonym">Asian wild rice</name>
    <dbReference type="NCBI Taxonomy" id="4529"/>
    <lineage>
        <taxon>Eukaryota</taxon>
        <taxon>Viridiplantae</taxon>
        <taxon>Streptophyta</taxon>
        <taxon>Embryophyta</taxon>
        <taxon>Tracheophyta</taxon>
        <taxon>Spermatophyta</taxon>
        <taxon>Magnoliopsida</taxon>
        <taxon>Liliopsida</taxon>
        <taxon>Poales</taxon>
        <taxon>Poaceae</taxon>
        <taxon>BOP clade</taxon>
        <taxon>Oryzoideae</taxon>
        <taxon>Oryzeae</taxon>
        <taxon>Oryzinae</taxon>
        <taxon>Oryza</taxon>
    </lineage>
</organism>
<keyword evidence="2" id="KW-1185">Reference proteome</keyword>
<evidence type="ECO:0000313" key="2">
    <source>
        <dbReference type="Proteomes" id="UP000008022"/>
    </source>
</evidence>
<dbReference type="Proteomes" id="UP000008022">
    <property type="component" value="Unassembled WGS sequence"/>
</dbReference>
<proteinExistence type="predicted"/>
<dbReference type="HOGENOM" id="CLU_2871646_0_0_1"/>
<accession>A0A0E0P971</accession>
<evidence type="ECO:0000313" key="1">
    <source>
        <dbReference type="EnsemblPlants" id="ORUFI04G13910.1"/>
    </source>
</evidence>
<reference evidence="1" key="2">
    <citation type="submission" date="2015-06" db="UniProtKB">
        <authorList>
            <consortium name="EnsemblPlants"/>
        </authorList>
    </citation>
    <scope>IDENTIFICATION</scope>
</reference>
<name>A0A0E0P971_ORYRU</name>
<dbReference type="Gramene" id="ORUFI04G13910.1">
    <property type="protein sequence ID" value="ORUFI04G13910.1"/>
    <property type="gene ID" value="ORUFI04G13910"/>
</dbReference>
<sequence>MTALRCSGRPTRLNLHEQSWTHQIGTAKDTKPGPLDGIHDGVLFVATGNDQVWRALQCRSHIPH</sequence>
<dbReference type="EnsemblPlants" id="ORUFI04G13910.1">
    <property type="protein sequence ID" value="ORUFI04G13910.1"/>
    <property type="gene ID" value="ORUFI04G13910"/>
</dbReference>
<reference evidence="2" key="1">
    <citation type="submission" date="2013-06" db="EMBL/GenBank/DDBJ databases">
        <authorList>
            <person name="Zhao Q."/>
        </authorList>
    </citation>
    <scope>NUCLEOTIDE SEQUENCE</scope>
    <source>
        <strain evidence="2">cv. W1943</strain>
    </source>
</reference>
<protein>
    <submittedName>
        <fullName evidence="1">Uncharacterized protein</fullName>
    </submittedName>
</protein>